<keyword evidence="6" id="KW-1185">Reference proteome</keyword>
<evidence type="ECO:0000313" key="6">
    <source>
        <dbReference type="Proteomes" id="UP000001396"/>
    </source>
</evidence>
<dbReference type="EMBL" id="ADBJ01000031">
    <property type="protein sequence ID" value="EFA80277.1"/>
    <property type="molecule type" value="Genomic_DNA"/>
</dbReference>
<dbReference type="OMA" id="KEMAVEM"/>
<evidence type="ECO:0000256" key="1">
    <source>
        <dbReference type="ARBA" id="ARBA00022450"/>
    </source>
</evidence>
<dbReference type="SUPFAM" id="SSF52151">
    <property type="entry name" value="FabD/lysophospholipase-like"/>
    <property type="match status" value="1"/>
</dbReference>
<evidence type="ECO:0000256" key="2">
    <source>
        <dbReference type="ARBA" id="ARBA00022553"/>
    </source>
</evidence>
<organism evidence="5 6">
    <name type="scientific">Heterostelium pallidum (strain ATCC 26659 / Pp 5 / PN500)</name>
    <name type="common">Cellular slime mold</name>
    <name type="synonym">Polysphondylium pallidum</name>
    <dbReference type="NCBI Taxonomy" id="670386"/>
    <lineage>
        <taxon>Eukaryota</taxon>
        <taxon>Amoebozoa</taxon>
        <taxon>Evosea</taxon>
        <taxon>Eumycetozoa</taxon>
        <taxon>Dictyostelia</taxon>
        <taxon>Acytosteliales</taxon>
        <taxon>Acytosteliaceae</taxon>
        <taxon>Heterostelium</taxon>
    </lineage>
</organism>
<feature type="domain" description="Malonyl-CoA:ACP transacylase (MAT)" evidence="4">
    <location>
        <begin position="79"/>
        <end position="381"/>
    </location>
</feature>
<dbReference type="InParanoid" id="D3BEE6"/>
<dbReference type="Gene3D" id="3.30.70.250">
    <property type="entry name" value="Malonyl-CoA ACP transacylase, ACP-binding"/>
    <property type="match status" value="1"/>
</dbReference>
<dbReference type="Gene3D" id="3.40.366.10">
    <property type="entry name" value="Malonyl-Coenzyme A Acyl Carrier Protein, domain 2"/>
    <property type="match status" value="1"/>
</dbReference>
<protein>
    <submittedName>
        <fullName evidence="5">Fatty acid synthase</fullName>
    </submittedName>
</protein>
<dbReference type="SMART" id="SM00827">
    <property type="entry name" value="PKS_AT"/>
    <property type="match status" value="1"/>
</dbReference>
<evidence type="ECO:0000313" key="5">
    <source>
        <dbReference type="EMBL" id="EFA80277.1"/>
    </source>
</evidence>
<dbReference type="Gene3D" id="3.30.70.3290">
    <property type="match status" value="1"/>
</dbReference>
<dbReference type="RefSeq" id="XP_020432397.1">
    <property type="nucleotide sequence ID" value="XM_020577949.1"/>
</dbReference>
<keyword evidence="2" id="KW-0597">Phosphoprotein</keyword>
<gene>
    <name evidence="5" type="ORF">PPL_07105</name>
</gene>
<dbReference type="Pfam" id="PF00698">
    <property type="entry name" value="Acyl_transf_1"/>
    <property type="match status" value="1"/>
</dbReference>
<proteinExistence type="predicted"/>
<dbReference type="GeneID" id="31362586"/>
<dbReference type="Proteomes" id="UP000001396">
    <property type="component" value="Unassembled WGS sequence"/>
</dbReference>
<dbReference type="GO" id="GO:0016740">
    <property type="term" value="F:transferase activity"/>
    <property type="evidence" value="ECO:0007669"/>
    <property type="project" value="UniProtKB-KW"/>
</dbReference>
<dbReference type="STRING" id="670386.D3BEE6"/>
<dbReference type="PANTHER" id="PTHR45681:SF6">
    <property type="entry name" value="POLYKETIDE SYNTHASE 37"/>
    <property type="match status" value="1"/>
</dbReference>
<dbReference type="PANTHER" id="PTHR45681">
    <property type="entry name" value="POLYKETIDE SYNTHASE 44-RELATED"/>
    <property type="match status" value="1"/>
</dbReference>
<reference evidence="5 6" key="1">
    <citation type="journal article" date="2011" name="Genome Res.">
        <title>Phylogeny-wide analysis of social amoeba genomes highlights ancient origins for complex intercellular communication.</title>
        <authorList>
            <person name="Heidel A.J."/>
            <person name="Lawal H.M."/>
            <person name="Felder M."/>
            <person name="Schilde C."/>
            <person name="Helps N.R."/>
            <person name="Tunggal B."/>
            <person name="Rivero F."/>
            <person name="John U."/>
            <person name="Schleicher M."/>
            <person name="Eichinger L."/>
            <person name="Platzer M."/>
            <person name="Noegel A.A."/>
            <person name="Schaap P."/>
            <person name="Gloeckner G."/>
        </authorList>
    </citation>
    <scope>NUCLEOTIDE SEQUENCE [LARGE SCALE GENOMIC DNA]</scope>
    <source>
        <strain evidence="6">ATCC 26659 / Pp 5 / PN500</strain>
    </source>
</reference>
<dbReference type="InterPro" id="IPR001227">
    <property type="entry name" value="Ac_transferase_dom_sf"/>
</dbReference>
<dbReference type="InterPro" id="IPR014043">
    <property type="entry name" value="Acyl_transferase_dom"/>
</dbReference>
<dbReference type="InterPro" id="IPR050444">
    <property type="entry name" value="Polyketide_Synthase"/>
</dbReference>
<sequence>MSRRYSEIGEESFIEFSNRYESFKDFAIGQSLLDLSRSSTIRKAIVACDWDDFLQKLSTKSVIATDSNTRTKNMKVIMVISGQGYQTSEMGNQLYKSEPTYKQIVDKIDNTFNRFIGFSIFEKIKHIPSDRKEIFNDQSIAQPALLMFHIGIIELYRHYGIEADITLAQSFGEITAAYVAGCISLETSVKIIYHRSIIKSNDDSVGKMMLVRMSHQLFVEKYTERFPTVEIICYNAPSLFFVSGDPEVIDQLKLLLEQEHIGSIDSLLPGSFHSRKQKALKPKVLSSLSPMDDAQPPKIQWYSTVTGDVYKDRFTAKYVYDNLRRPVKFEQALNSLHRDIKDSFDDHVFLEIAPRPVYSKQIKACIDQFESIISPLQVGKDERISFLESLGSLYCNGIKVDFTKQYTVKELNEYKLKNQ</sequence>
<accession>D3BEE6</accession>
<name>D3BEE6_HETP5</name>
<dbReference type="AlphaFoldDB" id="D3BEE6"/>
<evidence type="ECO:0000256" key="3">
    <source>
        <dbReference type="ARBA" id="ARBA00022679"/>
    </source>
</evidence>
<dbReference type="InterPro" id="IPR016035">
    <property type="entry name" value="Acyl_Trfase/lysoPLipase"/>
</dbReference>
<keyword evidence="3" id="KW-0808">Transferase</keyword>
<keyword evidence="1" id="KW-0596">Phosphopantetheine</keyword>
<comment type="caution">
    <text evidence="5">The sequence shown here is derived from an EMBL/GenBank/DDBJ whole genome shotgun (WGS) entry which is preliminary data.</text>
</comment>
<evidence type="ECO:0000259" key="4">
    <source>
        <dbReference type="SMART" id="SM00827"/>
    </source>
</evidence>